<evidence type="ECO:0000313" key="5">
    <source>
        <dbReference type="EMBL" id="GGK24739.1"/>
    </source>
</evidence>
<evidence type="ECO:0000313" key="6">
    <source>
        <dbReference type="Proteomes" id="UP000662200"/>
    </source>
</evidence>
<dbReference type="EMBL" id="BMQC01000004">
    <property type="protein sequence ID" value="GGK24739.1"/>
    <property type="molecule type" value="Genomic_DNA"/>
</dbReference>
<dbReference type="RefSeq" id="WP_189113623.1">
    <property type="nucleotide sequence ID" value="NZ_BMQC01000004.1"/>
</dbReference>
<dbReference type="InterPro" id="IPR001254">
    <property type="entry name" value="Trypsin_dom"/>
</dbReference>
<evidence type="ECO:0000259" key="4">
    <source>
        <dbReference type="PROSITE" id="PS50240"/>
    </source>
</evidence>
<evidence type="ECO:0000256" key="2">
    <source>
        <dbReference type="RuleBase" id="RU363034"/>
    </source>
</evidence>
<name>A0A8J3BJV4_9ACTN</name>
<protein>
    <submittedName>
        <fullName evidence="5">Trypsin</fullName>
    </submittedName>
</protein>
<dbReference type="Pfam" id="PF00089">
    <property type="entry name" value="Trypsin"/>
    <property type="match status" value="1"/>
</dbReference>
<keyword evidence="2" id="KW-0645">Protease</keyword>
<evidence type="ECO:0000256" key="3">
    <source>
        <dbReference type="SAM" id="SignalP"/>
    </source>
</evidence>
<dbReference type="PANTHER" id="PTHR24252:SF7">
    <property type="entry name" value="HYALIN"/>
    <property type="match status" value="1"/>
</dbReference>
<dbReference type="SMART" id="SM00020">
    <property type="entry name" value="Tryp_SPc"/>
    <property type="match status" value="1"/>
</dbReference>
<proteinExistence type="predicted"/>
<dbReference type="InterPro" id="IPR009003">
    <property type="entry name" value="Peptidase_S1_PA"/>
</dbReference>
<feature type="signal peptide" evidence="3">
    <location>
        <begin position="1"/>
        <end position="26"/>
    </location>
</feature>
<dbReference type="CDD" id="cd00190">
    <property type="entry name" value="Tryp_SPc"/>
    <property type="match status" value="1"/>
</dbReference>
<comment type="caution">
    <text evidence="5">The sequence shown here is derived from an EMBL/GenBank/DDBJ whole genome shotgun (WGS) entry which is preliminary data.</text>
</comment>
<dbReference type="InterPro" id="IPR018114">
    <property type="entry name" value="TRYPSIN_HIS"/>
</dbReference>
<dbReference type="SUPFAM" id="SSF50494">
    <property type="entry name" value="Trypsin-like serine proteases"/>
    <property type="match status" value="1"/>
</dbReference>
<dbReference type="PRINTS" id="PR00722">
    <property type="entry name" value="CHYMOTRYPSIN"/>
</dbReference>
<reference evidence="5" key="2">
    <citation type="submission" date="2020-09" db="EMBL/GenBank/DDBJ databases">
        <authorList>
            <person name="Sun Q."/>
            <person name="Ohkuma M."/>
        </authorList>
    </citation>
    <scope>NUCLEOTIDE SEQUENCE</scope>
    <source>
        <strain evidence="5">JCM 3091</strain>
    </source>
</reference>
<keyword evidence="2" id="KW-0720">Serine protease</keyword>
<dbReference type="GO" id="GO:0004252">
    <property type="term" value="F:serine-type endopeptidase activity"/>
    <property type="evidence" value="ECO:0007669"/>
    <property type="project" value="InterPro"/>
</dbReference>
<gene>
    <name evidence="5" type="ORF">GCM10010124_16590</name>
</gene>
<keyword evidence="1" id="KW-1015">Disulfide bond</keyword>
<dbReference type="InterPro" id="IPR043504">
    <property type="entry name" value="Peptidase_S1_PA_chymotrypsin"/>
</dbReference>
<dbReference type="Proteomes" id="UP000662200">
    <property type="component" value="Unassembled WGS sequence"/>
</dbReference>
<organism evidence="5 6">
    <name type="scientific">Pilimelia terevasa</name>
    <dbReference type="NCBI Taxonomy" id="53372"/>
    <lineage>
        <taxon>Bacteria</taxon>
        <taxon>Bacillati</taxon>
        <taxon>Actinomycetota</taxon>
        <taxon>Actinomycetes</taxon>
        <taxon>Micromonosporales</taxon>
        <taxon>Micromonosporaceae</taxon>
        <taxon>Pilimelia</taxon>
    </lineage>
</organism>
<dbReference type="InterPro" id="IPR033116">
    <property type="entry name" value="TRYPSIN_SER"/>
</dbReference>
<feature type="domain" description="Peptidase S1" evidence="4">
    <location>
        <begin position="35"/>
        <end position="274"/>
    </location>
</feature>
<dbReference type="AlphaFoldDB" id="A0A8J3BJV4"/>
<dbReference type="InterPro" id="IPR001314">
    <property type="entry name" value="Peptidase_S1A"/>
</dbReference>
<feature type="chain" id="PRO_5035285701" evidence="3">
    <location>
        <begin position="27"/>
        <end position="282"/>
    </location>
</feature>
<dbReference type="PANTHER" id="PTHR24252">
    <property type="entry name" value="ACROSIN-RELATED"/>
    <property type="match status" value="1"/>
</dbReference>
<keyword evidence="3" id="KW-0732">Signal</keyword>
<dbReference type="GO" id="GO:0006508">
    <property type="term" value="P:proteolysis"/>
    <property type="evidence" value="ECO:0007669"/>
    <property type="project" value="UniProtKB-KW"/>
</dbReference>
<dbReference type="PROSITE" id="PS50240">
    <property type="entry name" value="TRYPSIN_DOM"/>
    <property type="match status" value="1"/>
</dbReference>
<keyword evidence="2" id="KW-0378">Hydrolase</keyword>
<sequence>MKRILRTVVALAATGAATLAPGGAAAADPGRGARIIGGTEVADESLYPWMTKVQLTVPKGVAVCGGSQVSRDIVLTAAHCFLETSPDGRPSKVTLDIGKVDASAAEAAGQRRTGAAYRYGKGARRSDWAVIRLDQPYEPAVYPALPADASLDTSPTFRATGWGMVSFGGQLSRLLRHVDAPLVPDSSRLCSDDPDFEKPEIHICAGDDRRGTCMGDSGGPLLAPRAGTRPRDARPGDWTVVGITSWGYGCGSRGTPGFYAQVSVYVAEIRAAIAALGGQQPR</sequence>
<dbReference type="PROSITE" id="PS00134">
    <property type="entry name" value="TRYPSIN_HIS"/>
    <property type="match status" value="1"/>
</dbReference>
<reference evidence="5" key="1">
    <citation type="journal article" date="2014" name="Int. J. Syst. Evol. Microbiol.">
        <title>Complete genome sequence of Corynebacterium casei LMG S-19264T (=DSM 44701T), isolated from a smear-ripened cheese.</title>
        <authorList>
            <consortium name="US DOE Joint Genome Institute (JGI-PGF)"/>
            <person name="Walter F."/>
            <person name="Albersmeier A."/>
            <person name="Kalinowski J."/>
            <person name="Ruckert C."/>
        </authorList>
    </citation>
    <scope>NUCLEOTIDE SEQUENCE</scope>
    <source>
        <strain evidence="5">JCM 3091</strain>
    </source>
</reference>
<keyword evidence="6" id="KW-1185">Reference proteome</keyword>
<accession>A0A8J3BJV4</accession>
<dbReference type="Gene3D" id="2.40.10.10">
    <property type="entry name" value="Trypsin-like serine proteases"/>
    <property type="match status" value="1"/>
</dbReference>
<evidence type="ECO:0000256" key="1">
    <source>
        <dbReference type="ARBA" id="ARBA00023157"/>
    </source>
</evidence>
<dbReference type="PROSITE" id="PS00135">
    <property type="entry name" value="TRYPSIN_SER"/>
    <property type="match status" value="1"/>
</dbReference>